<keyword evidence="3" id="KW-0812">Transmembrane</keyword>
<feature type="transmembrane region" description="Helical" evidence="3">
    <location>
        <begin position="303"/>
        <end position="321"/>
    </location>
</feature>
<dbReference type="Pfam" id="PF14159">
    <property type="entry name" value="CAAD"/>
    <property type="match status" value="1"/>
</dbReference>
<dbReference type="OrthoDB" id="2014299at2759"/>
<dbReference type="GO" id="GO:0009579">
    <property type="term" value="C:thylakoid"/>
    <property type="evidence" value="ECO:0007669"/>
    <property type="project" value="InterPro"/>
</dbReference>
<dbReference type="AlphaFoldDB" id="A0A368PS52"/>
<dbReference type="InterPro" id="IPR033344">
    <property type="entry name" value="CURT1"/>
</dbReference>
<organism evidence="5">
    <name type="scientific">Setaria italica</name>
    <name type="common">Foxtail millet</name>
    <name type="synonym">Panicum italicum</name>
    <dbReference type="NCBI Taxonomy" id="4555"/>
    <lineage>
        <taxon>Eukaryota</taxon>
        <taxon>Viridiplantae</taxon>
        <taxon>Streptophyta</taxon>
        <taxon>Embryophyta</taxon>
        <taxon>Tracheophyta</taxon>
        <taxon>Spermatophyta</taxon>
        <taxon>Magnoliopsida</taxon>
        <taxon>Liliopsida</taxon>
        <taxon>Poales</taxon>
        <taxon>Poaceae</taxon>
        <taxon>PACMAD clade</taxon>
        <taxon>Panicoideae</taxon>
        <taxon>Panicodae</taxon>
        <taxon>Paniceae</taxon>
        <taxon>Cenchrinae</taxon>
        <taxon>Setaria</taxon>
    </lineage>
</organism>
<evidence type="ECO:0000256" key="1">
    <source>
        <dbReference type="ARBA" id="ARBA00004141"/>
    </source>
</evidence>
<keyword evidence="3" id="KW-1133">Transmembrane helix</keyword>
<dbReference type="GO" id="GO:0016020">
    <property type="term" value="C:membrane"/>
    <property type="evidence" value="ECO:0007669"/>
    <property type="project" value="UniProtKB-SubCell"/>
</dbReference>
<comment type="subcellular location">
    <subcellularLocation>
        <location evidence="1">Membrane</location>
        <topology evidence="1">Multi-pass membrane protein</topology>
    </subcellularLocation>
</comment>
<keyword evidence="3" id="KW-0472">Membrane</keyword>
<accession>A0A368PS52</accession>
<evidence type="ECO:0000259" key="4">
    <source>
        <dbReference type="Pfam" id="PF14159"/>
    </source>
</evidence>
<dbReference type="EMBL" id="CM003528">
    <property type="protein sequence ID" value="RCV08453.1"/>
    <property type="molecule type" value="Genomic_DNA"/>
</dbReference>
<feature type="compositionally biased region" description="Basic and acidic residues" evidence="2">
    <location>
        <begin position="53"/>
        <end position="65"/>
    </location>
</feature>
<feature type="compositionally biased region" description="Basic and acidic residues" evidence="2">
    <location>
        <begin position="31"/>
        <end position="41"/>
    </location>
</feature>
<evidence type="ECO:0000313" key="5">
    <source>
        <dbReference type="EMBL" id="RCV08453.1"/>
    </source>
</evidence>
<proteinExistence type="predicted"/>
<protein>
    <recommendedName>
        <fullName evidence="4">Cyanobacterial aminoacyl-tRNA synthetase CAAD domain-containing protein</fullName>
    </recommendedName>
</protein>
<reference evidence="5" key="1">
    <citation type="journal article" date="2012" name="Nat. Biotechnol.">
        <title>Reference genome sequence of the model plant Setaria.</title>
        <authorList>
            <person name="Bennetzen J.L."/>
            <person name="Schmutz J."/>
            <person name="Wang H."/>
            <person name="Percifield R."/>
            <person name="Hawkins J."/>
            <person name="Pontaroli A.C."/>
            <person name="Estep M."/>
            <person name="Feng L."/>
            <person name="Vaughn J.N."/>
            <person name="Grimwood J."/>
            <person name="Jenkins J."/>
            <person name="Barry K."/>
            <person name="Lindquist E."/>
            <person name="Hellsten U."/>
            <person name="Deshpande S."/>
            <person name="Wang X."/>
            <person name="Wu X."/>
            <person name="Mitros T."/>
            <person name="Triplett J."/>
            <person name="Yang X."/>
            <person name="Ye C.Y."/>
            <person name="Mauro-Herrera M."/>
            <person name="Wang L."/>
            <person name="Li P."/>
            <person name="Sharma M."/>
            <person name="Sharma R."/>
            <person name="Ronald P.C."/>
            <person name="Panaud O."/>
            <person name="Kellogg E.A."/>
            <person name="Brutnell T.P."/>
            <person name="Doust A.N."/>
            <person name="Tuskan G.A."/>
            <person name="Rokhsar D."/>
            <person name="Devos K.M."/>
        </authorList>
    </citation>
    <scope>NUCLEOTIDE SEQUENCE [LARGE SCALE GENOMIC DNA]</scope>
    <source>
        <strain evidence="5">Yugu1</strain>
    </source>
</reference>
<dbReference type="PANTHER" id="PTHR33222">
    <property type="match status" value="1"/>
</dbReference>
<dbReference type="PANTHER" id="PTHR33222:SF2">
    <property type="entry name" value="PROTEIN CURVATURE THYLAKOID 1D, CHLOROPLASTIC"/>
    <property type="match status" value="1"/>
</dbReference>
<name>A0A368PS52_SETIT</name>
<feature type="compositionally biased region" description="Low complexity" evidence="2">
    <location>
        <begin position="147"/>
        <end position="163"/>
    </location>
</feature>
<reference evidence="5" key="2">
    <citation type="submission" date="2015-07" db="EMBL/GenBank/DDBJ databases">
        <authorList>
            <person name="Noorani M."/>
        </authorList>
    </citation>
    <scope>NUCLEOTIDE SEQUENCE</scope>
    <source>
        <strain evidence="5">Yugu1</strain>
    </source>
</reference>
<gene>
    <name evidence="5" type="ORF">SETIT_1G327800v2</name>
</gene>
<feature type="compositionally biased region" description="Polar residues" evidence="2">
    <location>
        <begin position="83"/>
        <end position="96"/>
    </location>
</feature>
<feature type="domain" description="Cyanobacterial aminoacyl-tRNA synthetase CAAD" evidence="4">
    <location>
        <begin position="270"/>
        <end position="323"/>
    </location>
</feature>
<evidence type="ECO:0000256" key="3">
    <source>
        <dbReference type="SAM" id="Phobius"/>
    </source>
</evidence>
<feature type="compositionally biased region" description="Pro residues" evidence="2">
    <location>
        <begin position="134"/>
        <end position="146"/>
    </location>
</feature>
<feature type="transmembrane region" description="Helical" evidence="3">
    <location>
        <begin position="272"/>
        <end position="291"/>
    </location>
</feature>
<feature type="region of interest" description="Disordered" evidence="2">
    <location>
        <begin position="1"/>
        <end position="165"/>
    </location>
</feature>
<evidence type="ECO:0000256" key="2">
    <source>
        <dbReference type="SAM" id="MobiDB-lite"/>
    </source>
</evidence>
<dbReference type="InterPro" id="IPR025564">
    <property type="entry name" value="CAAD_dom"/>
</dbReference>
<feature type="compositionally biased region" description="Low complexity" evidence="2">
    <location>
        <begin position="67"/>
        <end position="77"/>
    </location>
</feature>
<sequence>MQATQNLHVTRSKRGAKTKAPPAHLSSNQSSHEESGPRDHSTGPARRGAISHEPSHVTEAAERAGRRSSASSDTGARGRTRHSSTAAGSHQPSITSHPPRGSQKPQNPPGRPPRKEERRGKPKRRGERAWRSASPPPPPPAPPPRPSAAARVPSPPSRSAAASQLEVSASYPPTLSLCTSRSLSYSLSHSAVFFFAAGWRCATAAVPDPVPSEEPASASSTVVVTDKPIHCDDKVEEAPVAAEVVSSEPSPSPDDGGLDEILSKLNIEVTPTLILTGSGAFVILWVLSSIVSAIDSVPLLPKILELVGTGYSIWFIARYLLFKVHLNSQSPYETTLDCTLLCAQ</sequence>